<accession>A0AAV4HPX8</accession>
<proteinExistence type="predicted"/>
<keyword evidence="2" id="KW-1133">Transmembrane helix</keyword>
<keyword evidence="2" id="KW-0812">Transmembrane</keyword>
<evidence type="ECO:0000313" key="4">
    <source>
        <dbReference type="Proteomes" id="UP000762676"/>
    </source>
</evidence>
<dbReference type="Proteomes" id="UP000762676">
    <property type="component" value="Unassembled WGS sequence"/>
</dbReference>
<feature type="transmembrane region" description="Helical" evidence="2">
    <location>
        <begin position="108"/>
        <end position="128"/>
    </location>
</feature>
<gene>
    <name evidence="3" type="ORF">ElyMa_002788400</name>
</gene>
<evidence type="ECO:0000256" key="1">
    <source>
        <dbReference type="SAM" id="MobiDB-lite"/>
    </source>
</evidence>
<name>A0AAV4HPX8_9GAST</name>
<dbReference type="EMBL" id="BMAT01005749">
    <property type="protein sequence ID" value="GFR99241.1"/>
    <property type="molecule type" value="Genomic_DNA"/>
</dbReference>
<evidence type="ECO:0000313" key="3">
    <source>
        <dbReference type="EMBL" id="GFR99241.1"/>
    </source>
</evidence>
<keyword evidence="4" id="KW-1185">Reference proteome</keyword>
<feature type="region of interest" description="Disordered" evidence="1">
    <location>
        <begin position="60"/>
        <end position="92"/>
    </location>
</feature>
<feature type="compositionally biased region" description="Acidic residues" evidence="1">
    <location>
        <begin position="62"/>
        <end position="89"/>
    </location>
</feature>
<reference evidence="3 4" key="1">
    <citation type="journal article" date="2021" name="Elife">
        <title>Chloroplast acquisition without the gene transfer in kleptoplastic sea slugs, Plakobranchus ocellatus.</title>
        <authorList>
            <person name="Maeda T."/>
            <person name="Takahashi S."/>
            <person name="Yoshida T."/>
            <person name="Shimamura S."/>
            <person name="Takaki Y."/>
            <person name="Nagai Y."/>
            <person name="Toyoda A."/>
            <person name="Suzuki Y."/>
            <person name="Arimoto A."/>
            <person name="Ishii H."/>
            <person name="Satoh N."/>
            <person name="Nishiyama T."/>
            <person name="Hasebe M."/>
            <person name="Maruyama T."/>
            <person name="Minagawa J."/>
            <person name="Obokata J."/>
            <person name="Shigenobu S."/>
        </authorList>
    </citation>
    <scope>NUCLEOTIDE SEQUENCE [LARGE SCALE GENOMIC DNA]</scope>
</reference>
<comment type="caution">
    <text evidence="3">The sequence shown here is derived from an EMBL/GenBank/DDBJ whole genome shotgun (WGS) entry which is preliminary data.</text>
</comment>
<evidence type="ECO:0000256" key="2">
    <source>
        <dbReference type="SAM" id="Phobius"/>
    </source>
</evidence>
<keyword evidence="2" id="KW-0472">Membrane</keyword>
<sequence length="202" mass="22785">MYCNTIVLVNQCLKEGLRAREAADGVRAILGEEVEVNSQKRSVALSAKKLACHLKPSTEVMISDDDGDDDDDDDDDYGDIHDDDDDDDGGGGGDGCGMMMMMMIIMMMMMMMMMMVTIMMMVMMIMMIQNPFSDKRYPALIILNHCVSFIHARSISCEIRDKTMVIKNIMPVLKDKTTVYFSHSDTYCQRFLTPTILIIISI</sequence>
<organism evidence="3 4">
    <name type="scientific">Elysia marginata</name>
    <dbReference type="NCBI Taxonomy" id="1093978"/>
    <lineage>
        <taxon>Eukaryota</taxon>
        <taxon>Metazoa</taxon>
        <taxon>Spiralia</taxon>
        <taxon>Lophotrochozoa</taxon>
        <taxon>Mollusca</taxon>
        <taxon>Gastropoda</taxon>
        <taxon>Heterobranchia</taxon>
        <taxon>Euthyneura</taxon>
        <taxon>Panpulmonata</taxon>
        <taxon>Sacoglossa</taxon>
        <taxon>Placobranchoidea</taxon>
        <taxon>Plakobranchidae</taxon>
        <taxon>Elysia</taxon>
    </lineage>
</organism>
<protein>
    <submittedName>
        <fullName evidence="3">Uncharacterized protein</fullName>
    </submittedName>
</protein>
<dbReference type="AlphaFoldDB" id="A0AAV4HPX8"/>